<sequence>MNLLTILLYVLGGALISAGIAIIVLMYATKVFFTKVTSIKAGAGDPGLDLYKSAFIVWDETYQEFNSSTQNFSLWKSNSTYADINNVQNKYTLKPRSVAPVSYRVSNSGTKGIVLSETVASSNYDLINNNQSWILFPTSNFTIVLAGSGPSTEIPANSVSDGMGFRYGGAQFGLAFNYSLTTSKQNAVVISNVGATSVQPIQDRTSFQTYTITSGQTYSANTFGITYTTSTDKTCKTYLNGNKITFDAPDTSTIAVTPTDQLRNPLTGITNSFQIGSDQYSSTTSAYFAILVFNRILNDAEMFTLNRKSILRHN</sequence>
<keyword evidence="1" id="KW-0472">Membrane</keyword>
<accession>A0A6C0CLC5</accession>
<evidence type="ECO:0008006" key="3">
    <source>
        <dbReference type="Google" id="ProtNLM"/>
    </source>
</evidence>
<dbReference type="AlphaFoldDB" id="A0A6C0CLC5"/>
<organism evidence="2">
    <name type="scientific">viral metagenome</name>
    <dbReference type="NCBI Taxonomy" id="1070528"/>
    <lineage>
        <taxon>unclassified sequences</taxon>
        <taxon>metagenomes</taxon>
        <taxon>organismal metagenomes</taxon>
    </lineage>
</organism>
<keyword evidence="1" id="KW-1133">Transmembrane helix</keyword>
<protein>
    <recommendedName>
        <fullName evidence="3">Lectin/glucanase superfamily protein</fullName>
    </recommendedName>
</protein>
<keyword evidence="1" id="KW-0812">Transmembrane</keyword>
<dbReference type="EMBL" id="MN739448">
    <property type="protein sequence ID" value="QHT04952.1"/>
    <property type="molecule type" value="Genomic_DNA"/>
</dbReference>
<evidence type="ECO:0000313" key="2">
    <source>
        <dbReference type="EMBL" id="QHT04952.1"/>
    </source>
</evidence>
<feature type="transmembrane region" description="Helical" evidence="1">
    <location>
        <begin position="6"/>
        <end position="28"/>
    </location>
</feature>
<name>A0A6C0CLC5_9ZZZZ</name>
<proteinExistence type="predicted"/>
<evidence type="ECO:0000256" key="1">
    <source>
        <dbReference type="SAM" id="Phobius"/>
    </source>
</evidence>
<reference evidence="2" key="1">
    <citation type="journal article" date="2020" name="Nature">
        <title>Giant virus diversity and host interactions through global metagenomics.</title>
        <authorList>
            <person name="Schulz F."/>
            <person name="Roux S."/>
            <person name="Paez-Espino D."/>
            <person name="Jungbluth S."/>
            <person name="Walsh D.A."/>
            <person name="Denef V.J."/>
            <person name="McMahon K.D."/>
            <person name="Konstantinidis K.T."/>
            <person name="Eloe-Fadrosh E.A."/>
            <person name="Kyrpides N.C."/>
            <person name="Woyke T."/>
        </authorList>
    </citation>
    <scope>NUCLEOTIDE SEQUENCE</scope>
    <source>
        <strain evidence="2">GVMAG-M-3300021354-14</strain>
    </source>
</reference>